<feature type="transmembrane region" description="Helical" evidence="1">
    <location>
        <begin position="12"/>
        <end position="33"/>
    </location>
</feature>
<sequence>MELVGITCPIKFLTGISCAGCGMSRAWLALLHLDIRKAFAYHPLFFTPPIFMIVWMQKGHIKEKVYKNFIFTMIVLYVSVYFVRLIILKDDIVVFHPENGFIFRIISKIL</sequence>
<evidence type="ECO:0000256" key="1">
    <source>
        <dbReference type="SAM" id="Phobius"/>
    </source>
</evidence>
<organism evidence="2 3">
    <name type="scientific">Roseburia zhanii</name>
    <dbReference type="NCBI Taxonomy" id="2763064"/>
    <lineage>
        <taxon>Bacteria</taxon>
        <taxon>Bacillati</taxon>
        <taxon>Bacillota</taxon>
        <taxon>Clostridia</taxon>
        <taxon>Lachnospirales</taxon>
        <taxon>Lachnospiraceae</taxon>
        <taxon>Roseburia</taxon>
    </lineage>
</organism>
<keyword evidence="3" id="KW-1185">Reference proteome</keyword>
<reference evidence="2" key="1">
    <citation type="submission" date="2020-08" db="EMBL/GenBank/DDBJ databases">
        <title>Genome public.</title>
        <authorList>
            <person name="Liu C."/>
            <person name="Sun Q."/>
        </authorList>
    </citation>
    <scope>NUCLEOTIDE SEQUENCE</scope>
    <source>
        <strain evidence="2">BX1005</strain>
    </source>
</reference>
<feature type="transmembrane region" description="Helical" evidence="1">
    <location>
        <begin position="68"/>
        <end position="87"/>
    </location>
</feature>
<accession>A0A923LQY6</accession>
<proteinExistence type="predicted"/>
<keyword evidence="1" id="KW-0812">Transmembrane</keyword>
<feature type="transmembrane region" description="Helical" evidence="1">
    <location>
        <begin position="39"/>
        <end position="56"/>
    </location>
</feature>
<dbReference type="Proteomes" id="UP000606720">
    <property type="component" value="Unassembled WGS sequence"/>
</dbReference>
<dbReference type="InterPro" id="IPR021215">
    <property type="entry name" value="DUF2752"/>
</dbReference>
<name>A0A923LQY6_9FIRM</name>
<evidence type="ECO:0000313" key="2">
    <source>
        <dbReference type="EMBL" id="MBC5714271.1"/>
    </source>
</evidence>
<keyword evidence="1" id="KW-1133">Transmembrane helix</keyword>
<dbReference type="EMBL" id="JACOPH010000006">
    <property type="protein sequence ID" value="MBC5714271.1"/>
    <property type="molecule type" value="Genomic_DNA"/>
</dbReference>
<keyword evidence="1" id="KW-0472">Membrane</keyword>
<dbReference type="AlphaFoldDB" id="A0A923LQY6"/>
<gene>
    <name evidence="2" type="ORF">H8S17_08620</name>
</gene>
<evidence type="ECO:0000313" key="3">
    <source>
        <dbReference type="Proteomes" id="UP000606720"/>
    </source>
</evidence>
<protein>
    <submittedName>
        <fullName evidence="2">DUF2752 domain-containing protein</fullName>
    </submittedName>
</protein>
<comment type="caution">
    <text evidence="2">The sequence shown here is derived from an EMBL/GenBank/DDBJ whole genome shotgun (WGS) entry which is preliminary data.</text>
</comment>
<dbReference type="Pfam" id="PF10825">
    <property type="entry name" value="DUF2752"/>
    <property type="match status" value="1"/>
</dbReference>